<protein>
    <submittedName>
        <fullName evidence="2">DUF4360 domain-containing protein</fullName>
    </submittedName>
</protein>
<evidence type="ECO:0000313" key="2">
    <source>
        <dbReference type="EMBL" id="MBL1097144.1"/>
    </source>
</evidence>
<dbReference type="Proteomes" id="UP000634229">
    <property type="component" value="Unassembled WGS sequence"/>
</dbReference>
<dbReference type="Pfam" id="PF14273">
    <property type="entry name" value="DUF4360"/>
    <property type="match status" value="1"/>
</dbReference>
<comment type="caution">
    <text evidence="2">The sequence shown here is derived from an EMBL/GenBank/DDBJ whole genome shotgun (WGS) entry which is preliminary data.</text>
</comment>
<dbReference type="InterPro" id="IPR025649">
    <property type="entry name" value="DUF4360"/>
</dbReference>
<reference evidence="2 3" key="1">
    <citation type="submission" date="2021-01" db="EMBL/GenBank/DDBJ databases">
        <title>WGS of actinomycetes isolated from Thailand.</title>
        <authorList>
            <person name="Thawai C."/>
        </authorList>
    </citation>
    <scope>NUCLEOTIDE SEQUENCE [LARGE SCALE GENOMIC DNA]</scope>
    <source>
        <strain evidence="2 3">CA1R205</strain>
    </source>
</reference>
<dbReference type="EMBL" id="JAERRF010000005">
    <property type="protein sequence ID" value="MBL1097144.1"/>
    <property type="molecule type" value="Genomic_DNA"/>
</dbReference>
<dbReference type="PANTHER" id="PTHR38847">
    <property type="match status" value="1"/>
</dbReference>
<gene>
    <name evidence="2" type="ORF">JK363_10750</name>
</gene>
<accession>A0ABS1NAP9</accession>
<feature type="chain" id="PRO_5046266375" evidence="1">
    <location>
        <begin position="27"/>
        <end position="217"/>
    </location>
</feature>
<keyword evidence="3" id="KW-1185">Reference proteome</keyword>
<dbReference type="PANTHER" id="PTHR38847:SF1">
    <property type="entry name" value="PSEUDOURIDINE SYNTHASE RSUA_RLUA-LIKE DOMAIN-CONTAINING PROTEIN"/>
    <property type="match status" value="1"/>
</dbReference>
<keyword evidence="1" id="KW-0732">Signal</keyword>
<organism evidence="2 3">
    <name type="scientific">Streptomyces coffeae</name>
    <dbReference type="NCBI Taxonomy" id="621382"/>
    <lineage>
        <taxon>Bacteria</taxon>
        <taxon>Bacillati</taxon>
        <taxon>Actinomycetota</taxon>
        <taxon>Actinomycetes</taxon>
        <taxon>Kitasatosporales</taxon>
        <taxon>Streptomycetaceae</taxon>
        <taxon>Streptomyces</taxon>
    </lineage>
</organism>
<feature type="signal peptide" evidence="1">
    <location>
        <begin position="1"/>
        <end position="26"/>
    </location>
</feature>
<proteinExistence type="predicted"/>
<evidence type="ECO:0000313" key="3">
    <source>
        <dbReference type="Proteomes" id="UP000634229"/>
    </source>
</evidence>
<evidence type="ECO:0000256" key="1">
    <source>
        <dbReference type="SAM" id="SignalP"/>
    </source>
</evidence>
<name>A0ABS1NAP9_9ACTN</name>
<dbReference type="RefSeq" id="WP_201874231.1">
    <property type="nucleotide sequence ID" value="NZ_JAERRF010000005.1"/>
</dbReference>
<sequence length="217" mass="22657">MSGVLLAGGAAAALFASALSTQGVSSAPDAPPEKIQVSVRTVNGSGCPKGTAAVAVAGDNTAFTVTYSDYLAQVGGGADPTDIRKNCQLNLDVHIPQGFTYAIAEVDYRGYASLQRGARGTEKASYYFQGSADTASRTHDFSGPYQDNWQTTDSTDYSALVWAPCGQDRNLNINSELRVNAGSSPAGSSSFMAMDSTDGGVNTIYHLAWKECPSSSR</sequence>